<gene>
    <name evidence="5" type="primary">EFM4</name>
    <name evidence="7" type="ORF">CALCODRAFT_440022</name>
</gene>
<comment type="similarity">
    <text evidence="5">Belongs to the class I-like SAM-binding methyltransferase superfamily. EFM4 family.</text>
</comment>
<dbReference type="Proteomes" id="UP000076842">
    <property type="component" value="Unassembled WGS sequence"/>
</dbReference>
<evidence type="ECO:0000313" key="7">
    <source>
        <dbReference type="EMBL" id="KZT53501.1"/>
    </source>
</evidence>
<evidence type="ECO:0000313" key="8">
    <source>
        <dbReference type="Proteomes" id="UP000076842"/>
    </source>
</evidence>
<dbReference type="EC" id="2.1.1.-" evidence="5"/>
<dbReference type="CDD" id="cd02440">
    <property type="entry name" value="AdoMet_MTases"/>
    <property type="match status" value="1"/>
</dbReference>
<dbReference type="EMBL" id="KV424035">
    <property type="protein sequence ID" value="KZT53501.1"/>
    <property type="molecule type" value="Genomic_DNA"/>
</dbReference>
<keyword evidence="3 5" id="KW-0808">Transferase</keyword>
<dbReference type="InParanoid" id="A0A165DTA3"/>
<dbReference type="STRING" id="1353952.A0A165DTA3"/>
<sequence length="243" mass="26754">MTDTDASSSVVDFNPSRLGTKEHWDEVYQREIGTFQEIADEGEVWFGEDVLEKMVEWAIENAPPAPIAPFVLDIGTGNGVTLFGLADAGYPPDHLCGVDYSDRSVELARAIAEHREVPEITFKQCDILFNVPTPLEVMDENGWDLILDKGTFDAVSLGQYEQLEEPASRLYPVKVGALLKEGGLLLITSCNFTEQEIRNLFETPASGLHFHSRVKHRSFSFGGQTGTVVSTTAFFKTTASSSS</sequence>
<dbReference type="PANTHER" id="PTHR12843:SF5">
    <property type="entry name" value="EEF1A LYSINE METHYLTRANSFERASE 2"/>
    <property type="match status" value="1"/>
</dbReference>
<keyword evidence="2 5" id="KW-0489">Methyltransferase</keyword>
<dbReference type="GO" id="GO:0032259">
    <property type="term" value="P:methylation"/>
    <property type="evidence" value="ECO:0007669"/>
    <property type="project" value="UniProtKB-KW"/>
</dbReference>
<dbReference type="AlphaFoldDB" id="A0A165DTA3"/>
<name>A0A165DTA3_9BASI</name>
<dbReference type="InterPro" id="IPR026635">
    <property type="entry name" value="Efm4/METTL10"/>
</dbReference>
<dbReference type="InterPro" id="IPR025714">
    <property type="entry name" value="Methyltranfer_dom"/>
</dbReference>
<dbReference type="GO" id="GO:0005737">
    <property type="term" value="C:cytoplasm"/>
    <property type="evidence" value="ECO:0007669"/>
    <property type="project" value="UniProtKB-SubCell"/>
</dbReference>
<organism evidence="7 8">
    <name type="scientific">Calocera cornea HHB12733</name>
    <dbReference type="NCBI Taxonomy" id="1353952"/>
    <lineage>
        <taxon>Eukaryota</taxon>
        <taxon>Fungi</taxon>
        <taxon>Dikarya</taxon>
        <taxon>Basidiomycota</taxon>
        <taxon>Agaricomycotina</taxon>
        <taxon>Dacrymycetes</taxon>
        <taxon>Dacrymycetales</taxon>
        <taxon>Dacrymycetaceae</taxon>
        <taxon>Calocera</taxon>
    </lineage>
</organism>
<keyword evidence="8" id="KW-1185">Reference proteome</keyword>
<dbReference type="InterPro" id="IPR029063">
    <property type="entry name" value="SAM-dependent_MTases_sf"/>
</dbReference>
<evidence type="ECO:0000256" key="1">
    <source>
        <dbReference type="ARBA" id="ARBA00022490"/>
    </source>
</evidence>
<dbReference type="GO" id="GO:0016192">
    <property type="term" value="P:vesicle-mediated transport"/>
    <property type="evidence" value="ECO:0007669"/>
    <property type="project" value="UniProtKB-UniRule"/>
</dbReference>
<keyword evidence="1 5" id="KW-0963">Cytoplasm</keyword>
<comment type="function">
    <text evidence="5">S-adenosyl-L-methionine-dependent protein-lysine N-methyltransferase that mono- and dimethylates elongation factor 1-alpha at 'Lys-316'. May play a role in intracellular transport.</text>
</comment>
<feature type="domain" description="Methyltransferase" evidence="6">
    <location>
        <begin position="71"/>
        <end position="196"/>
    </location>
</feature>
<evidence type="ECO:0000256" key="3">
    <source>
        <dbReference type="ARBA" id="ARBA00022679"/>
    </source>
</evidence>
<keyword evidence="5" id="KW-0813">Transport</keyword>
<proteinExistence type="inferred from homology"/>
<accession>A0A165DTA3</accession>
<dbReference type="GO" id="GO:0016279">
    <property type="term" value="F:protein-lysine N-methyltransferase activity"/>
    <property type="evidence" value="ECO:0007669"/>
    <property type="project" value="UniProtKB-UniRule"/>
</dbReference>
<dbReference type="HAMAP" id="MF_03188">
    <property type="entry name" value="Methyltr_EFM4"/>
    <property type="match status" value="1"/>
</dbReference>
<dbReference type="PANTHER" id="PTHR12843">
    <property type="entry name" value="PROTEIN-LYSINE N-METHYLTRANSFERASE METTL10"/>
    <property type="match status" value="1"/>
</dbReference>
<comment type="subcellular location">
    <subcellularLocation>
        <location evidence="5">Cytoplasm</location>
    </subcellularLocation>
</comment>
<evidence type="ECO:0000256" key="2">
    <source>
        <dbReference type="ARBA" id="ARBA00022603"/>
    </source>
</evidence>
<dbReference type="Gene3D" id="3.40.50.150">
    <property type="entry name" value="Vaccinia Virus protein VP39"/>
    <property type="match status" value="1"/>
</dbReference>
<reference evidence="7 8" key="1">
    <citation type="journal article" date="2016" name="Mol. Biol. Evol.">
        <title>Comparative Genomics of Early-Diverging Mushroom-Forming Fungi Provides Insights into the Origins of Lignocellulose Decay Capabilities.</title>
        <authorList>
            <person name="Nagy L.G."/>
            <person name="Riley R."/>
            <person name="Tritt A."/>
            <person name="Adam C."/>
            <person name="Daum C."/>
            <person name="Floudas D."/>
            <person name="Sun H."/>
            <person name="Yadav J.S."/>
            <person name="Pangilinan J."/>
            <person name="Larsson K.H."/>
            <person name="Matsuura K."/>
            <person name="Barry K."/>
            <person name="Labutti K."/>
            <person name="Kuo R."/>
            <person name="Ohm R.A."/>
            <person name="Bhattacharya S.S."/>
            <person name="Shirouzu T."/>
            <person name="Yoshinaga Y."/>
            <person name="Martin F.M."/>
            <person name="Grigoriev I.V."/>
            <person name="Hibbett D.S."/>
        </authorList>
    </citation>
    <scope>NUCLEOTIDE SEQUENCE [LARGE SCALE GENOMIC DNA]</scope>
    <source>
        <strain evidence="7 8">HHB12733</strain>
    </source>
</reference>
<evidence type="ECO:0000259" key="6">
    <source>
        <dbReference type="Pfam" id="PF13847"/>
    </source>
</evidence>
<dbReference type="Pfam" id="PF13847">
    <property type="entry name" value="Methyltransf_31"/>
    <property type="match status" value="1"/>
</dbReference>
<keyword evidence="4 5" id="KW-0949">S-adenosyl-L-methionine</keyword>
<dbReference type="SUPFAM" id="SSF53335">
    <property type="entry name" value="S-adenosyl-L-methionine-dependent methyltransferases"/>
    <property type="match status" value="1"/>
</dbReference>
<dbReference type="FunCoup" id="A0A165DTA3">
    <property type="interactions" value="468"/>
</dbReference>
<evidence type="ECO:0000256" key="4">
    <source>
        <dbReference type="ARBA" id="ARBA00022691"/>
    </source>
</evidence>
<protein>
    <recommendedName>
        <fullName evidence="5">Protein-lysine N-methyltransferase EFM4</fullName>
        <ecNumber evidence="5">2.1.1.-</ecNumber>
    </recommendedName>
    <alternativeName>
        <fullName evidence="5">Elongation factor methyltransferase 4</fullName>
    </alternativeName>
</protein>
<evidence type="ECO:0000256" key="5">
    <source>
        <dbReference type="HAMAP-Rule" id="MF_03188"/>
    </source>
</evidence>
<dbReference type="OrthoDB" id="10069295at2759"/>